<dbReference type="Proteomes" id="UP000191153">
    <property type="component" value="Unassembled WGS sequence"/>
</dbReference>
<sequence>MLKNKKKGFTFLEVIVTIGILGILLSLGLVNYKAVKEYLALKESTNKIISTYYYYTNKAMIDGKDFQIKNFLKEKRIEIIHLENSEKIETLELSKNLRYTVIYENIKLNYIESITNKWGNLNNSFTIYIFGKNNLAKYRIAFYNYQISKILKINIYKNVSASEATYENIVNYHYSVGGENHIGWKKEIYY</sequence>
<name>A0A1T4QIT9_9FUSO</name>
<dbReference type="Pfam" id="PF07963">
    <property type="entry name" value="N_methyl"/>
    <property type="match status" value="1"/>
</dbReference>
<protein>
    <submittedName>
        <fullName evidence="2">Prepilin-type N-terminal cleavage/methylation domain-containing protein</fullName>
    </submittedName>
</protein>
<dbReference type="InterPro" id="IPR045584">
    <property type="entry name" value="Pilin-like"/>
</dbReference>
<keyword evidence="1" id="KW-1133">Transmembrane helix</keyword>
<dbReference type="STRING" id="180163.SAMN02745174_02344"/>
<feature type="transmembrane region" description="Helical" evidence="1">
    <location>
        <begin position="12"/>
        <end position="32"/>
    </location>
</feature>
<dbReference type="SUPFAM" id="SSF54523">
    <property type="entry name" value="Pili subunits"/>
    <property type="match status" value="1"/>
</dbReference>
<dbReference type="AlphaFoldDB" id="A0A1T4QIT9"/>
<organism evidence="2 3">
    <name type="scientific">Cetobacterium ceti</name>
    <dbReference type="NCBI Taxonomy" id="180163"/>
    <lineage>
        <taxon>Bacteria</taxon>
        <taxon>Fusobacteriati</taxon>
        <taxon>Fusobacteriota</taxon>
        <taxon>Fusobacteriia</taxon>
        <taxon>Fusobacteriales</taxon>
        <taxon>Fusobacteriaceae</taxon>
        <taxon>Cetobacterium</taxon>
    </lineage>
</organism>
<dbReference type="InterPro" id="IPR012902">
    <property type="entry name" value="N_methyl_site"/>
</dbReference>
<accession>A0A1T4QIT9</accession>
<keyword evidence="1" id="KW-0812">Transmembrane</keyword>
<dbReference type="OrthoDB" id="88013at2"/>
<evidence type="ECO:0000256" key="1">
    <source>
        <dbReference type="SAM" id="Phobius"/>
    </source>
</evidence>
<proteinExistence type="predicted"/>
<keyword evidence="3" id="KW-1185">Reference proteome</keyword>
<dbReference type="NCBIfam" id="TIGR02532">
    <property type="entry name" value="IV_pilin_GFxxxE"/>
    <property type="match status" value="1"/>
</dbReference>
<gene>
    <name evidence="2" type="ORF">SAMN02745174_02344</name>
</gene>
<evidence type="ECO:0000313" key="2">
    <source>
        <dbReference type="EMBL" id="SKA03639.1"/>
    </source>
</evidence>
<dbReference type="EMBL" id="FUWX01000024">
    <property type="protein sequence ID" value="SKA03639.1"/>
    <property type="molecule type" value="Genomic_DNA"/>
</dbReference>
<keyword evidence="1" id="KW-0472">Membrane</keyword>
<reference evidence="2 3" key="1">
    <citation type="submission" date="2017-02" db="EMBL/GenBank/DDBJ databases">
        <authorList>
            <person name="Peterson S.W."/>
        </authorList>
    </citation>
    <scope>NUCLEOTIDE SEQUENCE [LARGE SCALE GENOMIC DNA]</scope>
    <source>
        <strain evidence="2 3">ATCC 700028</strain>
    </source>
</reference>
<evidence type="ECO:0000313" key="3">
    <source>
        <dbReference type="Proteomes" id="UP000191153"/>
    </source>
</evidence>
<dbReference type="RefSeq" id="WP_078694775.1">
    <property type="nucleotide sequence ID" value="NZ_FUWX01000024.1"/>
</dbReference>